<organism evidence="4 5">
    <name type="scientific">Pinctada imbricata</name>
    <name type="common">Atlantic pearl-oyster</name>
    <name type="synonym">Pinctada martensii</name>
    <dbReference type="NCBI Taxonomy" id="66713"/>
    <lineage>
        <taxon>Eukaryota</taxon>
        <taxon>Metazoa</taxon>
        <taxon>Spiralia</taxon>
        <taxon>Lophotrochozoa</taxon>
        <taxon>Mollusca</taxon>
        <taxon>Bivalvia</taxon>
        <taxon>Autobranchia</taxon>
        <taxon>Pteriomorphia</taxon>
        <taxon>Pterioida</taxon>
        <taxon>Pterioidea</taxon>
        <taxon>Pteriidae</taxon>
        <taxon>Pinctada</taxon>
    </lineage>
</organism>
<evidence type="ECO:0000313" key="4">
    <source>
        <dbReference type="EMBL" id="KAK3082601.1"/>
    </source>
</evidence>
<keyword evidence="2" id="KW-1133">Transmembrane helix</keyword>
<accession>A0AA88XCU3</accession>
<evidence type="ECO:0000256" key="2">
    <source>
        <dbReference type="SAM" id="Phobius"/>
    </source>
</evidence>
<feature type="compositionally biased region" description="Basic and acidic residues" evidence="1">
    <location>
        <begin position="263"/>
        <end position="273"/>
    </location>
</feature>
<protein>
    <recommendedName>
        <fullName evidence="3">Shisa N-terminal domain-containing protein</fullName>
    </recommendedName>
</protein>
<feature type="compositionally biased region" description="Basic residues" evidence="1">
    <location>
        <begin position="230"/>
        <end position="242"/>
    </location>
</feature>
<feature type="compositionally biased region" description="Acidic residues" evidence="1">
    <location>
        <begin position="288"/>
        <end position="298"/>
    </location>
</feature>
<feature type="region of interest" description="Disordered" evidence="1">
    <location>
        <begin position="213"/>
        <end position="306"/>
    </location>
</feature>
<feature type="domain" description="Shisa N-terminal" evidence="3">
    <location>
        <begin position="67"/>
        <end position="103"/>
    </location>
</feature>
<dbReference type="InterPro" id="IPR053891">
    <property type="entry name" value="Shisa_N"/>
</dbReference>
<reference evidence="4" key="1">
    <citation type="submission" date="2019-08" db="EMBL/GenBank/DDBJ databases">
        <title>The improved chromosome-level genome for the pearl oyster Pinctada fucata martensii using PacBio sequencing and Hi-C.</title>
        <authorList>
            <person name="Zheng Z."/>
        </authorList>
    </citation>
    <scope>NUCLEOTIDE SEQUENCE</scope>
    <source>
        <strain evidence="4">ZZ-2019</strain>
        <tissue evidence="4">Adductor muscle</tissue>
    </source>
</reference>
<gene>
    <name evidence="4" type="ORF">FSP39_000236</name>
</gene>
<sequence>MGLHSGAQGADSPRLKRTVTNYIDNNTSDMETVVPKDIWTNIFNYEEFKQKFPKLTPTICYTKKGFNDSGMIYNNFTCPMVDQTKEFTRCCGPAEVQYCCKEKGGLSGSDIDIISGICGAVGFIIIIVSCMVMYRCCCQKRDGVHSGKLIWIKKKAKDKRYVYEEGGVSPGGSVADPDEDDVELVGFIRVPENHEESQSPFGSRKSIDAAISEARRQSMQKEKEDNEHHKEKHRHHKHHHRDHHGDSPRHHGKPTSGNKPSPSKKESSHEKDLNIPLINIQPSTPEPPVEDDIDDNEDDKPTKENV</sequence>
<dbReference type="Proteomes" id="UP001186944">
    <property type="component" value="Unassembled WGS sequence"/>
</dbReference>
<comment type="caution">
    <text evidence="4">The sequence shown here is derived from an EMBL/GenBank/DDBJ whole genome shotgun (WGS) entry which is preliminary data.</text>
</comment>
<dbReference type="AlphaFoldDB" id="A0AA88XCU3"/>
<evidence type="ECO:0000259" key="3">
    <source>
        <dbReference type="Pfam" id="PF13908"/>
    </source>
</evidence>
<name>A0AA88XCU3_PINIB</name>
<dbReference type="EMBL" id="VSWD01000014">
    <property type="protein sequence ID" value="KAK3082601.1"/>
    <property type="molecule type" value="Genomic_DNA"/>
</dbReference>
<keyword evidence="2" id="KW-0472">Membrane</keyword>
<keyword evidence="5" id="KW-1185">Reference proteome</keyword>
<keyword evidence="2" id="KW-0812">Transmembrane</keyword>
<dbReference type="Pfam" id="PF13908">
    <property type="entry name" value="Shisa_N"/>
    <property type="match status" value="1"/>
</dbReference>
<evidence type="ECO:0000313" key="5">
    <source>
        <dbReference type="Proteomes" id="UP001186944"/>
    </source>
</evidence>
<feature type="compositionally biased region" description="Basic and acidic residues" evidence="1">
    <location>
        <begin position="213"/>
        <end position="229"/>
    </location>
</feature>
<proteinExistence type="predicted"/>
<feature type="transmembrane region" description="Helical" evidence="2">
    <location>
        <begin position="113"/>
        <end position="134"/>
    </location>
</feature>
<evidence type="ECO:0000256" key="1">
    <source>
        <dbReference type="SAM" id="MobiDB-lite"/>
    </source>
</evidence>